<protein>
    <recommendedName>
        <fullName evidence="2">DUF4218 domain-containing protein</fullName>
    </recommendedName>
</protein>
<dbReference type="PANTHER" id="PTHR33053:SF9">
    <property type="entry name" value="AGAP000105-PA"/>
    <property type="match status" value="1"/>
</dbReference>
<organism evidence="1">
    <name type="scientific">Photinus pyralis</name>
    <name type="common">Common eastern firefly</name>
    <name type="synonym">Lampyris pyralis</name>
    <dbReference type="NCBI Taxonomy" id="7054"/>
    <lineage>
        <taxon>Eukaryota</taxon>
        <taxon>Metazoa</taxon>
        <taxon>Ecdysozoa</taxon>
        <taxon>Arthropoda</taxon>
        <taxon>Hexapoda</taxon>
        <taxon>Insecta</taxon>
        <taxon>Pterygota</taxon>
        <taxon>Neoptera</taxon>
        <taxon>Endopterygota</taxon>
        <taxon>Coleoptera</taxon>
        <taxon>Polyphaga</taxon>
        <taxon>Elateriformia</taxon>
        <taxon>Elateroidea</taxon>
        <taxon>Lampyridae</taxon>
        <taxon>Lampyrinae</taxon>
        <taxon>Photinus</taxon>
    </lineage>
</organism>
<accession>A0A1Y1MKV3</accession>
<name>A0A1Y1MKV3_PHOPY</name>
<dbReference type="PANTHER" id="PTHR33053">
    <property type="entry name" value="PROTEIN, PUTATIVE-RELATED"/>
    <property type="match status" value="1"/>
</dbReference>
<evidence type="ECO:0000313" key="1">
    <source>
        <dbReference type="EMBL" id="JAV86334.1"/>
    </source>
</evidence>
<dbReference type="EMBL" id="GEZM01028377">
    <property type="protein sequence ID" value="JAV86334.1"/>
    <property type="molecule type" value="Transcribed_RNA"/>
</dbReference>
<sequence length="703" mass="80320">MPKDFHLMSKRRKNQLIQLGVDQILNTDKDEDIGQTSPSASTTCSLFSDTSLEVEKNIAFYKNIPIAITTENENKAFVSKNSDTSLPTDSTDGASFVSLPDSFNHSSVSYNDVFNSCSSLSSSFNESVSGEENLKKELRTFIIECNVAHTTANKLLDILRRHGHDLPSDVRTLLSTPTHTTSRYVSTLSCGGQYCHLGLSYGIELSIRKYFLEIPKIIKFNINIDGLPLCKSSTSQFWPLLGSIVTDFHTEPFLIGVYFGKKKPGNANEYLKQFVDEYLQITENQLIICGVEVNVKLNALICDTPAKSFVCGTKGHTGYFGCGKCIQEGDFIQNRVVFPEIKSQLRTDSSFRNKNHPEHHVRDSYLEKLGVGMVSRVPLDYMHLVCLGVMKRLLQFWIKGRINLRLKEVDLISATFVNMKRSITKEFVRVPRSLLEIDHWKATEFRQFLLYSGPVLLLKRLPAIYYEHFISLTVALRILIDPELCVTLNKYADSLLVWFVKYYGELYGHEFLSYNVHNLVHLAGDVIELGPLDTFSAFKYENYMQKIKQKLKNSGNYLQQLVNRVHEENNLPAEYKVPKKYPIIVYFKNDLQVINCIKFNRFSISKSKYDNCVLLEDGTYGVIQDFSMKDNKCVVHILRFRNAVPFFNLPCDSLKIGVGVIHIQHGDVETIFLEQIKRKCIIFDYSDNCNNQEYVVVPLLHSE</sequence>
<reference evidence="1" key="1">
    <citation type="journal article" date="2016" name="Sci. Rep.">
        <title>Molecular characterization of firefly nuptial gifts: a multi-omics approach sheds light on postcopulatory sexual selection.</title>
        <authorList>
            <person name="Al-Wathiqui N."/>
            <person name="Fallon T.R."/>
            <person name="South A."/>
            <person name="Weng J.K."/>
            <person name="Lewis S.M."/>
        </authorList>
    </citation>
    <scope>NUCLEOTIDE SEQUENCE</scope>
</reference>
<dbReference type="AlphaFoldDB" id="A0A1Y1MKV3"/>
<proteinExistence type="predicted"/>
<evidence type="ECO:0008006" key="2">
    <source>
        <dbReference type="Google" id="ProtNLM"/>
    </source>
</evidence>